<dbReference type="AlphaFoldDB" id="A0A915A394"/>
<name>A0A915A394_PARUN</name>
<proteinExistence type="predicted"/>
<protein>
    <submittedName>
        <fullName evidence="2">Uncharacterized protein</fullName>
    </submittedName>
</protein>
<keyword evidence="1" id="KW-1185">Reference proteome</keyword>
<reference evidence="2" key="1">
    <citation type="submission" date="2022-11" db="UniProtKB">
        <authorList>
            <consortium name="WormBaseParasite"/>
        </authorList>
    </citation>
    <scope>IDENTIFICATION</scope>
</reference>
<evidence type="ECO:0000313" key="1">
    <source>
        <dbReference type="Proteomes" id="UP000887569"/>
    </source>
</evidence>
<dbReference type="WBParaSite" id="PgE329_g001_t04">
    <property type="protein sequence ID" value="PgE329_g001_t04"/>
    <property type="gene ID" value="PgE329_g001"/>
</dbReference>
<organism evidence="1 2">
    <name type="scientific">Parascaris univalens</name>
    <name type="common">Nematode worm</name>
    <dbReference type="NCBI Taxonomy" id="6257"/>
    <lineage>
        <taxon>Eukaryota</taxon>
        <taxon>Metazoa</taxon>
        <taxon>Ecdysozoa</taxon>
        <taxon>Nematoda</taxon>
        <taxon>Chromadorea</taxon>
        <taxon>Rhabditida</taxon>
        <taxon>Spirurina</taxon>
        <taxon>Ascaridomorpha</taxon>
        <taxon>Ascaridoidea</taxon>
        <taxon>Ascarididae</taxon>
        <taxon>Parascaris</taxon>
    </lineage>
</organism>
<sequence length="50" mass="5790">MNEIDIRVNILIDKTCSRIEWMNATDIRVNIEIDNNCSGIVIQVRRRAAC</sequence>
<dbReference type="Proteomes" id="UP000887569">
    <property type="component" value="Unplaced"/>
</dbReference>
<evidence type="ECO:0000313" key="2">
    <source>
        <dbReference type="WBParaSite" id="PgE329_g001_t04"/>
    </source>
</evidence>
<accession>A0A915A394</accession>